<dbReference type="InterPro" id="IPR009288">
    <property type="entry name" value="AIG2-like_dom"/>
</dbReference>
<dbReference type="eggNOG" id="COG2105">
    <property type="taxonomic scope" value="Bacteria"/>
</dbReference>
<keyword evidence="6" id="KW-1185">Reference proteome</keyword>
<protein>
    <recommendedName>
        <fullName evidence="3">Gamma-glutamylcyclotransferase family protein</fullName>
    </recommendedName>
</protein>
<name>A0A084IKF0_SALHC</name>
<evidence type="ECO:0000256" key="3">
    <source>
        <dbReference type="RuleBase" id="RU367036"/>
    </source>
</evidence>
<comment type="similarity">
    <text evidence="1 3">Belongs to the gamma-glutamylcyclotransferase family.</text>
</comment>
<dbReference type="OrthoDB" id="482277at2"/>
<evidence type="ECO:0000256" key="2">
    <source>
        <dbReference type="PIRSR" id="PIRSR639126-1"/>
    </source>
</evidence>
<feature type="active site" description="Proton acceptor" evidence="2">
    <location>
        <position position="73"/>
    </location>
</feature>
<reference evidence="5 6" key="1">
    <citation type="submission" date="2013-03" db="EMBL/GenBank/DDBJ databases">
        <title>Salinisphaera hydrothermalis C41B8 Genome Sequencing.</title>
        <authorList>
            <person name="Li C."/>
            <person name="Lai Q."/>
            <person name="Shao Z."/>
        </authorList>
    </citation>
    <scope>NUCLEOTIDE SEQUENCE [LARGE SCALE GENOMIC DNA]</scope>
    <source>
        <strain evidence="5 6">C41B8</strain>
    </source>
</reference>
<evidence type="ECO:0000313" key="6">
    <source>
        <dbReference type="Proteomes" id="UP000028302"/>
    </source>
</evidence>
<dbReference type="InterPro" id="IPR039126">
    <property type="entry name" value="GGACT"/>
</dbReference>
<dbReference type="AlphaFoldDB" id="A0A084IKF0"/>
<dbReference type="InterPro" id="IPR013024">
    <property type="entry name" value="GGCT-like"/>
</dbReference>
<proteinExistence type="inferred from homology"/>
<evidence type="ECO:0000259" key="4">
    <source>
        <dbReference type="Pfam" id="PF06094"/>
    </source>
</evidence>
<comment type="caution">
    <text evidence="5">The sequence shown here is derived from an EMBL/GenBank/DDBJ whole genome shotgun (WGS) entry which is preliminary data.</text>
</comment>
<dbReference type="GO" id="GO:0005829">
    <property type="term" value="C:cytosol"/>
    <property type="evidence" value="ECO:0007669"/>
    <property type="project" value="TreeGrafter"/>
</dbReference>
<feature type="domain" description="Gamma-glutamylcyclotransferase AIG2-like" evidence="4">
    <location>
        <begin position="4"/>
        <end position="112"/>
    </location>
</feature>
<dbReference type="InterPro" id="IPR036568">
    <property type="entry name" value="GGCT-like_sf"/>
</dbReference>
<dbReference type="Pfam" id="PF06094">
    <property type="entry name" value="GGACT"/>
    <property type="match status" value="1"/>
</dbReference>
<evidence type="ECO:0000256" key="1">
    <source>
        <dbReference type="ARBA" id="ARBA00008861"/>
    </source>
</evidence>
<organism evidence="5 6">
    <name type="scientific">Salinisphaera hydrothermalis (strain C41B8)</name>
    <dbReference type="NCBI Taxonomy" id="1304275"/>
    <lineage>
        <taxon>Bacteria</taxon>
        <taxon>Pseudomonadati</taxon>
        <taxon>Pseudomonadota</taxon>
        <taxon>Gammaproteobacteria</taxon>
        <taxon>Salinisphaerales</taxon>
        <taxon>Salinisphaeraceae</taxon>
        <taxon>Salinisphaera</taxon>
    </lineage>
</organism>
<dbReference type="CDD" id="cd06661">
    <property type="entry name" value="GGCT_like"/>
    <property type="match status" value="1"/>
</dbReference>
<dbReference type="GO" id="GO:0061929">
    <property type="term" value="F:gamma-glutamylaminecyclotransferase activity"/>
    <property type="evidence" value="ECO:0007669"/>
    <property type="project" value="InterPro"/>
</dbReference>
<dbReference type="STRING" id="1304275.C41B8_11363"/>
<gene>
    <name evidence="5" type="ORF">C41B8_11363</name>
</gene>
<dbReference type="Proteomes" id="UP000028302">
    <property type="component" value="Unassembled WGS sequence"/>
</dbReference>
<dbReference type="PANTHER" id="PTHR12510">
    <property type="entry name" value="TROPONIN C-AKIN-1 PROTEIN"/>
    <property type="match status" value="1"/>
</dbReference>
<sequence>MHRVFVYGTLRAGELNASRLASARHRGAARTEPAFTLVDAGRYPAALDYGQTAIAGDLYDVDAATFADLDTLEGYPIFYTRRRITTSAGDAWIYLWAATRNRGWPVIESGDWPGYRRSRDQQGALS</sequence>
<dbReference type="SUPFAM" id="SSF110857">
    <property type="entry name" value="Gamma-glutamyl cyclotransferase-like"/>
    <property type="match status" value="1"/>
</dbReference>
<dbReference type="Gene3D" id="3.10.490.10">
    <property type="entry name" value="Gamma-glutamyl cyclotransferase-like"/>
    <property type="match status" value="1"/>
</dbReference>
<accession>A0A084IKF0</accession>
<dbReference type="EMBL" id="APNK01000016">
    <property type="protein sequence ID" value="KEZ77184.1"/>
    <property type="molecule type" value="Genomic_DNA"/>
</dbReference>
<evidence type="ECO:0000313" key="5">
    <source>
        <dbReference type="EMBL" id="KEZ77184.1"/>
    </source>
</evidence>
<dbReference type="RefSeq" id="WP_037338087.1">
    <property type="nucleotide sequence ID" value="NZ_APNK01000016.1"/>
</dbReference>
<dbReference type="PANTHER" id="PTHR12510:SF4">
    <property type="entry name" value="GAMMA-GLUTAMYLAMINECYCLOTRANSFERASE"/>
    <property type="match status" value="1"/>
</dbReference>